<dbReference type="RefSeq" id="WP_254572462.1">
    <property type="nucleotide sequence ID" value="NZ_CP098502.1"/>
</dbReference>
<protein>
    <submittedName>
        <fullName evidence="2">Uncharacterized protein</fullName>
    </submittedName>
</protein>
<name>A0ABY5DYZ5_9ACTN</name>
<accession>A0ABY5DYZ5</accession>
<feature type="compositionally biased region" description="Low complexity" evidence="1">
    <location>
        <begin position="111"/>
        <end position="173"/>
    </location>
</feature>
<evidence type="ECO:0000256" key="1">
    <source>
        <dbReference type="SAM" id="MobiDB-lite"/>
    </source>
</evidence>
<gene>
    <name evidence="2" type="ORF">NBH00_06100</name>
</gene>
<organism evidence="2 3">
    <name type="scientific">Paraconexibacter antarcticus</name>
    <dbReference type="NCBI Taxonomy" id="2949664"/>
    <lineage>
        <taxon>Bacteria</taxon>
        <taxon>Bacillati</taxon>
        <taxon>Actinomycetota</taxon>
        <taxon>Thermoleophilia</taxon>
        <taxon>Solirubrobacterales</taxon>
        <taxon>Paraconexibacteraceae</taxon>
        <taxon>Paraconexibacter</taxon>
    </lineage>
</organism>
<proteinExistence type="predicted"/>
<feature type="compositionally biased region" description="Low complexity" evidence="1">
    <location>
        <begin position="181"/>
        <end position="191"/>
    </location>
</feature>
<feature type="region of interest" description="Disordered" evidence="1">
    <location>
        <begin position="111"/>
        <end position="191"/>
    </location>
</feature>
<sequence>MTSAGGLSAPAAAATAATKAATTAHLPAGKAASAFHDALASASDKLSPVKGHAYSKIVSGPDKGMYVNTTHNARAGEHFSIEYHDGRRWNVYGTGADRTIIAFPKAAAATAGTTAKPGTTTTPAGATPSTGGTSPSTKTATTGTKTATPSTGTTTPSTKTATPSTGTTTTAPTFDGGTIGAGAASTARPKR</sequence>
<dbReference type="Proteomes" id="UP001056035">
    <property type="component" value="Chromosome"/>
</dbReference>
<reference evidence="2 3" key="1">
    <citation type="submission" date="2022-06" db="EMBL/GenBank/DDBJ databases">
        <title>Paraconexibacter antarcticus.</title>
        <authorList>
            <person name="Kim C.S."/>
        </authorList>
    </citation>
    <scope>NUCLEOTIDE SEQUENCE [LARGE SCALE GENOMIC DNA]</scope>
    <source>
        <strain evidence="2 3">02-257</strain>
    </source>
</reference>
<evidence type="ECO:0000313" key="2">
    <source>
        <dbReference type="EMBL" id="UTI65784.1"/>
    </source>
</evidence>
<keyword evidence="3" id="KW-1185">Reference proteome</keyword>
<dbReference type="EMBL" id="CP098502">
    <property type="protein sequence ID" value="UTI65784.1"/>
    <property type="molecule type" value="Genomic_DNA"/>
</dbReference>
<evidence type="ECO:0000313" key="3">
    <source>
        <dbReference type="Proteomes" id="UP001056035"/>
    </source>
</evidence>